<dbReference type="Proteomes" id="UP000827872">
    <property type="component" value="Linkage Group LG06"/>
</dbReference>
<comment type="caution">
    <text evidence="1">The sequence shown here is derived from an EMBL/GenBank/DDBJ whole genome shotgun (WGS) entry which is preliminary data.</text>
</comment>
<evidence type="ECO:0000313" key="1">
    <source>
        <dbReference type="EMBL" id="KAH8007349.1"/>
    </source>
</evidence>
<proteinExistence type="predicted"/>
<name>A0ACB8FQK3_9SAUR</name>
<gene>
    <name evidence="1" type="ORF">K3G42_020583</name>
</gene>
<sequence>MGWRAAPPVLGRAACGGFALRSLWSSTPLASNFLSRRFCFQGPALCFAFQFESQSFIFESLTLLFPFQFQGLTLLLEGLPFLFPVTFGPLKGFQLFPEIRNRYGGMFRGRQSSSPPKFMPTRSKLGAGTSKRSGSSPLEIC</sequence>
<dbReference type="EMBL" id="CM037619">
    <property type="protein sequence ID" value="KAH8007349.1"/>
    <property type="molecule type" value="Genomic_DNA"/>
</dbReference>
<accession>A0ACB8FQK3</accession>
<keyword evidence="2" id="KW-1185">Reference proteome</keyword>
<reference evidence="1" key="1">
    <citation type="submission" date="2021-08" db="EMBL/GenBank/DDBJ databases">
        <title>The first chromosome-level gecko genome reveals the dynamic sex chromosomes of Neotropical dwarf geckos (Sphaerodactylidae: Sphaerodactylus).</title>
        <authorList>
            <person name="Pinto B.J."/>
            <person name="Keating S.E."/>
            <person name="Gamble T."/>
        </authorList>
    </citation>
    <scope>NUCLEOTIDE SEQUENCE</scope>
    <source>
        <strain evidence="1">TG3544</strain>
    </source>
</reference>
<protein>
    <submittedName>
        <fullName evidence="1">Uncharacterized protein</fullName>
    </submittedName>
</protein>
<organism evidence="1 2">
    <name type="scientific">Sphaerodactylus townsendi</name>
    <dbReference type="NCBI Taxonomy" id="933632"/>
    <lineage>
        <taxon>Eukaryota</taxon>
        <taxon>Metazoa</taxon>
        <taxon>Chordata</taxon>
        <taxon>Craniata</taxon>
        <taxon>Vertebrata</taxon>
        <taxon>Euteleostomi</taxon>
        <taxon>Lepidosauria</taxon>
        <taxon>Squamata</taxon>
        <taxon>Bifurcata</taxon>
        <taxon>Gekkota</taxon>
        <taxon>Sphaerodactylidae</taxon>
        <taxon>Sphaerodactylus</taxon>
    </lineage>
</organism>
<evidence type="ECO:0000313" key="2">
    <source>
        <dbReference type="Proteomes" id="UP000827872"/>
    </source>
</evidence>